<dbReference type="AlphaFoldDB" id="A0A139ASK0"/>
<feature type="region of interest" description="Disordered" evidence="1">
    <location>
        <begin position="215"/>
        <end position="247"/>
    </location>
</feature>
<gene>
    <name evidence="2" type="ORF">M427DRAFT_66878</name>
</gene>
<proteinExistence type="predicted"/>
<sequence>MQILHLQVVRRRVRLRWEQNQQTSAKNAMALWQKANRKADRVCVGCDRLTIVAKRTQLCKSCAHDTETPNEAMRKLRTLISEGRKTREQGIEGISKAWNVTARRAEHLLDTMPEGAPPRKPGGNCNLRVKDAAAFFAVAYDTARKALRSHTESKGVMIKRLRGKGLVKTVVGSSNPYVDPAEDDEDPTVVRSWKAAAHKVVEHGAQADSSGHVFKMHSVCPTPAVPARPSKERGSRGEPPTGSKCDR</sequence>
<protein>
    <submittedName>
        <fullName evidence="2">Uncharacterized protein</fullName>
    </submittedName>
</protein>
<keyword evidence="3" id="KW-1185">Reference proteome</keyword>
<organism evidence="2 3">
    <name type="scientific">Gonapodya prolifera (strain JEL478)</name>
    <name type="common">Monoblepharis prolifera</name>
    <dbReference type="NCBI Taxonomy" id="1344416"/>
    <lineage>
        <taxon>Eukaryota</taxon>
        <taxon>Fungi</taxon>
        <taxon>Fungi incertae sedis</taxon>
        <taxon>Chytridiomycota</taxon>
        <taxon>Chytridiomycota incertae sedis</taxon>
        <taxon>Monoblepharidomycetes</taxon>
        <taxon>Monoblepharidales</taxon>
        <taxon>Gonapodyaceae</taxon>
        <taxon>Gonapodya</taxon>
    </lineage>
</organism>
<reference evidence="2 3" key="1">
    <citation type="journal article" date="2015" name="Genome Biol. Evol.">
        <title>Phylogenomic analyses indicate that early fungi evolved digesting cell walls of algal ancestors of land plants.</title>
        <authorList>
            <person name="Chang Y."/>
            <person name="Wang S."/>
            <person name="Sekimoto S."/>
            <person name="Aerts A.L."/>
            <person name="Choi C."/>
            <person name="Clum A."/>
            <person name="LaButti K.M."/>
            <person name="Lindquist E.A."/>
            <person name="Yee Ngan C."/>
            <person name="Ohm R.A."/>
            <person name="Salamov A.A."/>
            <person name="Grigoriev I.V."/>
            <person name="Spatafora J.W."/>
            <person name="Berbee M.L."/>
        </authorList>
    </citation>
    <scope>NUCLEOTIDE SEQUENCE [LARGE SCALE GENOMIC DNA]</scope>
    <source>
        <strain evidence="2 3">JEL478</strain>
    </source>
</reference>
<dbReference type="Proteomes" id="UP000070544">
    <property type="component" value="Unassembled WGS sequence"/>
</dbReference>
<accession>A0A139ASK0</accession>
<evidence type="ECO:0000313" key="2">
    <source>
        <dbReference type="EMBL" id="KXS19722.1"/>
    </source>
</evidence>
<evidence type="ECO:0000313" key="3">
    <source>
        <dbReference type="Proteomes" id="UP000070544"/>
    </source>
</evidence>
<evidence type="ECO:0000256" key="1">
    <source>
        <dbReference type="SAM" id="MobiDB-lite"/>
    </source>
</evidence>
<dbReference type="EMBL" id="KQ965737">
    <property type="protein sequence ID" value="KXS19722.1"/>
    <property type="molecule type" value="Genomic_DNA"/>
</dbReference>
<name>A0A139ASK0_GONPJ</name>